<reference evidence="1 2" key="1">
    <citation type="submission" date="2019-03" db="EMBL/GenBank/DDBJ databases">
        <title>Genomic Encyclopedia of Type Strains, Phase IV (KMG-V): Genome sequencing to study the core and pangenomes of soil and plant-associated prokaryotes.</title>
        <authorList>
            <person name="Whitman W."/>
        </authorList>
    </citation>
    <scope>NUCLEOTIDE SEQUENCE [LARGE SCALE GENOMIC DNA]</scope>
    <source>
        <strain evidence="1 2">FB403</strain>
    </source>
</reference>
<dbReference type="AlphaFoldDB" id="A0AAX2QE61"/>
<gene>
    <name evidence="1" type="ORF">EV131_11387</name>
</gene>
<protein>
    <submittedName>
        <fullName evidence="1">Uncharacterized protein</fullName>
    </submittedName>
</protein>
<evidence type="ECO:0000313" key="2">
    <source>
        <dbReference type="Proteomes" id="UP000295021"/>
    </source>
</evidence>
<organism evidence="1 2">
    <name type="scientific">Rhizobium laguerreae</name>
    <dbReference type="NCBI Taxonomy" id="1076926"/>
    <lineage>
        <taxon>Bacteria</taxon>
        <taxon>Pseudomonadati</taxon>
        <taxon>Pseudomonadota</taxon>
        <taxon>Alphaproteobacteria</taxon>
        <taxon>Hyphomicrobiales</taxon>
        <taxon>Rhizobiaceae</taxon>
        <taxon>Rhizobium/Agrobacterium group</taxon>
        <taxon>Rhizobium</taxon>
    </lineage>
</organism>
<proteinExistence type="predicted"/>
<dbReference type="EMBL" id="SMBI01000013">
    <property type="protein sequence ID" value="TCU19487.1"/>
    <property type="molecule type" value="Genomic_DNA"/>
</dbReference>
<name>A0AAX2QE61_9HYPH</name>
<evidence type="ECO:0000313" key="1">
    <source>
        <dbReference type="EMBL" id="TCU19487.1"/>
    </source>
</evidence>
<comment type="caution">
    <text evidence="1">The sequence shown here is derived from an EMBL/GenBank/DDBJ whole genome shotgun (WGS) entry which is preliminary data.</text>
</comment>
<accession>A0AAX2QE61</accession>
<dbReference type="Proteomes" id="UP000295021">
    <property type="component" value="Unassembled WGS sequence"/>
</dbReference>
<sequence length="49" mass="5788">MVNFDERSKDPYWRSVRPATAFGPEQSLQELTRLRWDGKATVRLCEFKA</sequence>